<evidence type="ECO:0000313" key="3">
    <source>
        <dbReference type="Proteomes" id="UP000824189"/>
    </source>
</evidence>
<reference evidence="2" key="2">
    <citation type="submission" date="2021-04" db="EMBL/GenBank/DDBJ databases">
        <authorList>
            <person name="Gilroy R."/>
        </authorList>
    </citation>
    <scope>NUCLEOTIDE SEQUENCE</scope>
    <source>
        <strain evidence="2">4376</strain>
    </source>
</reference>
<feature type="chain" id="PRO_5038975271" description="Secreted protein" evidence="1">
    <location>
        <begin position="20"/>
        <end position="183"/>
    </location>
</feature>
<dbReference type="EMBL" id="DXFZ01000100">
    <property type="protein sequence ID" value="HIW96455.1"/>
    <property type="molecule type" value="Genomic_DNA"/>
</dbReference>
<comment type="caution">
    <text evidence="2">The sequence shown here is derived from an EMBL/GenBank/DDBJ whole genome shotgun (WGS) entry which is preliminary data.</text>
</comment>
<dbReference type="Proteomes" id="UP000824189">
    <property type="component" value="Unassembled WGS sequence"/>
</dbReference>
<evidence type="ECO:0000256" key="1">
    <source>
        <dbReference type="SAM" id="SignalP"/>
    </source>
</evidence>
<feature type="signal peptide" evidence="1">
    <location>
        <begin position="1"/>
        <end position="19"/>
    </location>
</feature>
<gene>
    <name evidence="2" type="ORF">H9867_08270</name>
</gene>
<name>A0A9D1RZL8_9CORY</name>
<keyword evidence="1" id="KW-0732">Signal</keyword>
<dbReference type="AlphaFoldDB" id="A0A9D1RZL8"/>
<evidence type="ECO:0008006" key="4">
    <source>
        <dbReference type="Google" id="ProtNLM"/>
    </source>
</evidence>
<evidence type="ECO:0000313" key="2">
    <source>
        <dbReference type="EMBL" id="HIW96455.1"/>
    </source>
</evidence>
<protein>
    <recommendedName>
        <fullName evidence="4">Secreted protein</fullName>
    </recommendedName>
</protein>
<proteinExistence type="predicted"/>
<sequence length="183" mass="19109">MKKIARGAVAALLVSTALAAPATPAIAQSSEISGANITQTQPGTQADSEQIQELAELLEDMQTADTASKKKATLIDAVGVEAAEDAAMTVGLTLDELFSDRTVPSVNGERGAGEFLSCIKGKVDAEVKAIFDVNAIAVLIGQENYFKAAKKAVDFLARQGIRKNAVGIAAVLAYHGARCSFWK</sequence>
<reference evidence="2" key="1">
    <citation type="journal article" date="2021" name="PeerJ">
        <title>Extensive microbial diversity within the chicken gut microbiome revealed by metagenomics and culture.</title>
        <authorList>
            <person name="Gilroy R."/>
            <person name="Ravi A."/>
            <person name="Getino M."/>
            <person name="Pursley I."/>
            <person name="Horton D.L."/>
            <person name="Alikhan N.F."/>
            <person name="Baker D."/>
            <person name="Gharbi K."/>
            <person name="Hall N."/>
            <person name="Watson M."/>
            <person name="Adriaenssens E.M."/>
            <person name="Foster-Nyarko E."/>
            <person name="Jarju S."/>
            <person name="Secka A."/>
            <person name="Antonio M."/>
            <person name="Oren A."/>
            <person name="Chaudhuri R.R."/>
            <person name="La Ragione R."/>
            <person name="Hildebrand F."/>
            <person name="Pallen M.J."/>
        </authorList>
    </citation>
    <scope>NUCLEOTIDE SEQUENCE</scope>
    <source>
        <strain evidence="2">4376</strain>
    </source>
</reference>
<organism evidence="2 3">
    <name type="scientific">Candidatus Corynebacterium gallistercoris</name>
    <dbReference type="NCBI Taxonomy" id="2838530"/>
    <lineage>
        <taxon>Bacteria</taxon>
        <taxon>Bacillati</taxon>
        <taxon>Actinomycetota</taxon>
        <taxon>Actinomycetes</taxon>
        <taxon>Mycobacteriales</taxon>
        <taxon>Corynebacteriaceae</taxon>
        <taxon>Corynebacterium</taxon>
    </lineage>
</organism>
<accession>A0A9D1RZL8</accession>